<evidence type="ECO:0000313" key="3">
    <source>
        <dbReference type="EMBL" id="KID82657.1"/>
    </source>
</evidence>
<feature type="signal peptide" evidence="2">
    <location>
        <begin position="1"/>
        <end position="17"/>
    </location>
</feature>
<dbReference type="OrthoDB" id="4941484at2759"/>
<dbReference type="EMBL" id="AZNH01000079">
    <property type="protein sequence ID" value="KID82657.1"/>
    <property type="molecule type" value="Genomic_DNA"/>
</dbReference>
<keyword evidence="4" id="KW-1185">Reference proteome</keyword>
<sequence length="228" mass="23206">MKQHILLLASLAALAVAAPAPPLEADKEDLAACGKGMGLVEGVGVCRPVRQEKAEEPDTCEDDKTPTTTILPGDIPTGRPPPADELLPPRPDVECNGGTVLDGGCVCPTGTTRVEGGCAKNIVSVPEEKESQAGNKKETKTGNEKGAQTGGGKGSANGSNGEGFVNPVDSNDIPSGRPPPSDQLLPPRPDVKCDGGIKLDGDCVCPTGTTRVEGGCTKNANAEADDEC</sequence>
<accession>A0A0B4GSJ0</accession>
<comment type="caution">
    <text evidence="3">The sequence shown here is derived from an EMBL/GenBank/DDBJ whole genome shotgun (WGS) entry which is preliminary data.</text>
</comment>
<feature type="compositionally biased region" description="Basic and acidic residues" evidence="1">
    <location>
        <begin position="127"/>
        <end position="143"/>
    </location>
</feature>
<dbReference type="Proteomes" id="UP000031192">
    <property type="component" value="Unassembled WGS sequence"/>
</dbReference>
<evidence type="ECO:0000313" key="4">
    <source>
        <dbReference type="Proteomes" id="UP000031192"/>
    </source>
</evidence>
<feature type="chain" id="PRO_5002092090" evidence="2">
    <location>
        <begin position="18"/>
        <end position="228"/>
    </location>
</feature>
<organism evidence="3 4">
    <name type="scientific">Metarhizium guizhouense (strain ARSEF 977)</name>
    <dbReference type="NCBI Taxonomy" id="1276136"/>
    <lineage>
        <taxon>Eukaryota</taxon>
        <taxon>Fungi</taxon>
        <taxon>Dikarya</taxon>
        <taxon>Ascomycota</taxon>
        <taxon>Pezizomycotina</taxon>
        <taxon>Sordariomycetes</taxon>
        <taxon>Hypocreomycetidae</taxon>
        <taxon>Hypocreales</taxon>
        <taxon>Clavicipitaceae</taxon>
        <taxon>Metarhizium</taxon>
    </lineage>
</organism>
<protein>
    <submittedName>
        <fullName evidence="3">Uncharacterized protein</fullName>
    </submittedName>
</protein>
<feature type="region of interest" description="Disordered" evidence="1">
    <location>
        <begin position="127"/>
        <end position="198"/>
    </location>
</feature>
<dbReference type="AlphaFoldDB" id="A0A0B4GSJ0"/>
<gene>
    <name evidence="3" type="ORF">MGU_10069</name>
</gene>
<reference evidence="3 4" key="1">
    <citation type="journal article" date="2014" name="Proc. Natl. Acad. Sci. U.S.A.">
        <title>Trajectory and genomic determinants of fungal-pathogen speciation and host adaptation.</title>
        <authorList>
            <person name="Hu X."/>
            <person name="Xiao G."/>
            <person name="Zheng P."/>
            <person name="Shang Y."/>
            <person name="Su Y."/>
            <person name="Zhang X."/>
            <person name="Liu X."/>
            <person name="Zhan S."/>
            <person name="St Leger R.J."/>
            <person name="Wang C."/>
        </authorList>
    </citation>
    <scope>NUCLEOTIDE SEQUENCE [LARGE SCALE GENOMIC DNA]</scope>
    <source>
        <strain evidence="3 4">ARSEF 977</strain>
    </source>
</reference>
<dbReference type="HOGENOM" id="CLU_1215033_0_0_1"/>
<feature type="compositionally biased region" description="Basic and acidic residues" evidence="1">
    <location>
        <begin position="189"/>
        <end position="198"/>
    </location>
</feature>
<keyword evidence="2" id="KW-0732">Signal</keyword>
<name>A0A0B4GSJ0_METGA</name>
<proteinExistence type="predicted"/>
<feature type="region of interest" description="Disordered" evidence="1">
    <location>
        <begin position="53"/>
        <end position="90"/>
    </location>
</feature>
<evidence type="ECO:0000256" key="1">
    <source>
        <dbReference type="SAM" id="MobiDB-lite"/>
    </source>
</evidence>
<evidence type="ECO:0000256" key="2">
    <source>
        <dbReference type="SAM" id="SignalP"/>
    </source>
</evidence>